<dbReference type="AlphaFoldDB" id="A0A401RLF1"/>
<evidence type="ECO:0000313" key="10">
    <source>
        <dbReference type="EMBL" id="GCC18949.1"/>
    </source>
</evidence>
<accession>A0A401RLF1</accession>
<dbReference type="OrthoDB" id="6270329at2759"/>
<dbReference type="InterPro" id="IPR013083">
    <property type="entry name" value="Znf_RING/FYVE/PHD"/>
</dbReference>
<organism evidence="10 11">
    <name type="scientific">Chiloscyllium punctatum</name>
    <name type="common">Brownbanded bambooshark</name>
    <name type="synonym">Hemiscyllium punctatum</name>
    <dbReference type="NCBI Taxonomy" id="137246"/>
    <lineage>
        <taxon>Eukaryota</taxon>
        <taxon>Metazoa</taxon>
        <taxon>Chordata</taxon>
        <taxon>Craniata</taxon>
        <taxon>Vertebrata</taxon>
        <taxon>Chondrichthyes</taxon>
        <taxon>Elasmobranchii</taxon>
        <taxon>Galeomorphii</taxon>
        <taxon>Galeoidea</taxon>
        <taxon>Orectolobiformes</taxon>
        <taxon>Hemiscylliidae</taxon>
        <taxon>Chiloscyllium</taxon>
    </lineage>
</organism>
<keyword evidence="1" id="KW-0479">Metal-binding</keyword>
<dbReference type="Gene3D" id="2.60.120.920">
    <property type="match status" value="1"/>
</dbReference>
<keyword evidence="11" id="KW-1185">Reference proteome</keyword>
<dbReference type="FunFam" id="2.60.120.920:FF:000004">
    <property type="entry name" value="Butyrophilin subfamily 1 member A1"/>
    <property type="match status" value="1"/>
</dbReference>
<dbReference type="InterPro" id="IPR006574">
    <property type="entry name" value="PRY"/>
</dbReference>
<dbReference type="InterPro" id="IPR013320">
    <property type="entry name" value="ConA-like_dom_sf"/>
</dbReference>
<feature type="coiled-coil region" evidence="6">
    <location>
        <begin position="70"/>
        <end position="97"/>
    </location>
</feature>
<dbReference type="EMBL" id="BEZZ01001480">
    <property type="protein sequence ID" value="GCC18949.1"/>
    <property type="molecule type" value="Genomic_DNA"/>
</dbReference>
<dbReference type="OMA" id="WERHRIN"/>
<evidence type="ECO:0000313" key="11">
    <source>
        <dbReference type="Proteomes" id="UP000287033"/>
    </source>
</evidence>
<dbReference type="Gene3D" id="3.30.160.60">
    <property type="entry name" value="Classic Zinc Finger"/>
    <property type="match status" value="1"/>
</dbReference>
<dbReference type="PROSITE" id="PS00518">
    <property type="entry name" value="ZF_RING_1"/>
    <property type="match status" value="1"/>
</dbReference>
<sequence>MASRQQGENWTEETVCPICLDFFTDPVILECGHNFCRFCITQSWERHRINSCPQCRQEFPDRNLRVNRALANLAKKARKLNLNRQEKESKLHCEEHQEELNLFCETDKKLICYTCVVSREHKSHNFISIKEAVEIYKGEVKSSLKSITEKKWEVSEMERQQKERISQVREQASSLKTHITSEFAELYQILSEKKQRLLRDLKEEEERILKSMEKNLRKIQENLNSIEEKRSTLEKQLREKDGVMLLKDDNCEKSRINRENDALELVDGALNDGHFCGPSSYTIWREFLEAIKPVSVTLDEETAHPELELSNDLKSVRWTGTARSLSDNIKRFTMRESVLGSIGFISGRHFWEVDVSGNRHWRLGVAAQSVDRKRSVGLKPENGFWTIQRSEDQFHIRPSLGSPLPVGYIPRNVGVYLNYETGAVSFYCMDTKFQLHTFTGNKFTEKLYPFFWTWDENKWLRICCNYNPNL</sequence>
<evidence type="ECO:0000259" key="9">
    <source>
        <dbReference type="PROSITE" id="PS50188"/>
    </source>
</evidence>
<feature type="domain" description="RING-type" evidence="7">
    <location>
        <begin position="16"/>
        <end position="56"/>
    </location>
</feature>
<dbReference type="SUPFAM" id="SSF57850">
    <property type="entry name" value="RING/U-box"/>
    <property type="match status" value="1"/>
</dbReference>
<dbReference type="PROSITE" id="PS50188">
    <property type="entry name" value="B302_SPRY"/>
    <property type="match status" value="1"/>
</dbReference>
<dbReference type="Proteomes" id="UP000287033">
    <property type="component" value="Unassembled WGS sequence"/>
</dbReference>
<dbReference type="InterPro" id="IPR003877">
    <property type="entry name" value="SPRY_dom"/>
</dbReference>
<dbReference type="SMART" id="SM00184">
    <property type="entry name" value="RING"/>
    <property type="match status" value="1"/>
</dbReference>
<dbReference type="InterPro" id="IPR000315">
    <property type="entry name" value="Znf_B-box"/>
</dbReference>
<evidence type="ECO:0000256" key="1">
    <source>
        <dbReference type="ARBA" id="ARBA00022723"/>
    </source>
</evidence>
<gene>
    <name evidence="10" type="ORF">chiPu_0018135</name>
</gene>
<dbReference type="PROSITE" id="PS50089">
    <property type="entry name" value="ZF_RING_2"/>
    <property type="match status" value="1"/>
</dbReference>
<dbReference type="PROSITE" id="PS50119">
    <property type="entry name" value="ZF_BBOX"/>
    <property type="match status" value="1"/>
</dbReference>
<feature type="domain" description="B30.2/SPRY" evidence="9">
    <location>
        <begin position="276"/>
        <end position="469"/>
    </location>
</feature>
<evidence type="ECO:0000256" key="4">
    <source>
        <dbReference type="ARBA" id="ARBA00023054"/>
    </source>
</evidence>
<dbReference type="Pfam" id="PF15227">
    <property type="entry name" value="zf-C3HC4_4"/>
    <property type="match status" value="1"/>
</dbReference>
<dbReference type="InterPro" id="IPR017907">
    <property type="entry name" value="Znf_RING_CS"/>
</dbReference>
<dbReference type="InterPro" id="IPR001870">
    <property type="entry name" value="B30.2/SPRY"/>
</dbReference>
<dbReference type="InterPro" id="IPR003879">
    <property type="entry name" value="Butyrophylin_SPRY"/>
</dbReference>
<protein>
    <submittedName>
        <fullName evidence="10">Uncharacterized protein</fullName>
    </submittedName>
</protein>
<evidence type="ECO:0000256" key="2">
    <source>
        <dbReference type="ARBA" id="ARBA00022771"/>
    </source>
</evidence>
<dbReference type="SUPFAM" id="SSF57845">
    <property type="entry name" value="B-box zinc-binding domain"/>
    <property type="match status" value="1"/>
</dbReference>
<dbReference type="SUPFAM" id="SSF49899">
    <property type="entry name" value="Concanavalin A-like lectins/glucanases"/>
    <property type="match status" value="1"/>
</dbReference>
<dbReference type="SMART" id="SM00336">
    <property type="entry name" value="BBOX"/>
    <property type="match status" value="1"/>
</dbReference>
<dbReference type="PANTHER" id="PTHR24103">
    <property type="entry name" value="E3 UBIQUITIN-PROTEIN LIGASE TRIM"/>
    <property type="match status" value="1"/>
</dbReference>
<dbReference type="InterPro" id="IPR050143">
    <property type="entry name" value="TRIM/RBCC"/>
</dbReference>
<name>A0A401RLF1_CHIPU</name>
<proteinExistence type="predicted"/>
<reference evidence="10 11" key="1">
    <citation type="journal article" date="2018" name="Nat. Ecol. Evol.">
        <title>Shark genomes provide insights into elasmobranch evolution and the origin of vertebrates.</title>
        <authorList>
            <person name="Hara Y"/>
            <person name="Yamaguchi K"/>
            <person name="Onimaru K"/>
            <person name="Kadota M"/>
            <person name="Koyanagi M"/>
            <person name="Keeley SD"/>
            <person name="Tatsumi K"/>
            <person name="Tanaka K"/>
            <person name="Motone F"/>
            <person name="Kageyama Y"/>
            <person name="Nozu R"/>
            <person name="Adachi N"/>
            <person name="Nishimura O"/>
            <person name="Nakagawa R"/>
            <person name="Tanegashima C"/>
            <person name="Kiyatake I"/>
            <person name="Matsumoto R"/>
            <person name="Murakumo K"/>
            <person name="Nishida K"/>
            <person name="Terakita A"/>
            <person name="Kuratani S"/>
            <person name="Sato K"/>
            <person name="Hyodo S Kuraku.S."/>
        </authorList>
    </citation>
    <scope>NUCLEOTIDE SEQUENCE [LARGE SCALE GENOMIC DNA]</scope>
</reference>
<dbReference type="SMART" id="SM00449">
    <property type="entry name" value="SPRY"/>
    <property type="match status" value="1"/>
</dbReference>
<dbReference type="Gene3D" id="3.30.40.10">
    <property type="entry name" value="Zinc/RING finger domain, C3HC4 (zinc finger)"/>
    <property type="match status" value="1"/>
</dbReference>
<dbReference type="GO" id="GO:0008270">
    <property type="term" value="F:zinc ion binding"/>
    <property type="evidence" value="ECO:0007669"/>
    <property type="project" value="UniProtKB-KW"/>
</dbReference>
<dbReference type="InterPro" id="IPR043136">
    <property type="entry name" value="B30.2/SPRY_sf"/>
</dbReference>
<keyword evidence="2 5" id="KW-0863">Zinc-finger</keyword>
<dbReference type="InterPro" id="IPR001841">
    <property type="entry name" value="Znf_RING"/>
</dbReference>
<dbReference type="Pfam" id="PF13765">
    <property type="entry name" value="PRY"/>
    <property type="match status" value="1"/>
</dbReference>
<dbReference type="Pfam" id="PF00643">
    <property type="entry name" value="zf-B_box"/>
    <property type="match status" value="1"/>
</dbReference>
<comment type="caution">
    <text evidence="10">The sequence shown here is derived from an EMBL/GenBank/DDBJ whole genome shotgun (WGS) entry which is preliminary data.</text>
</comment>
<evidence type="ECO:0000259" key="8">
    <source>
        <dbReference type="PROSITE" id="PS50119"/>
    </source>
</evidence>
<evidence type="ECO:0000256" key="6">
    <source>
        <dbReference type="SAM" id="Coils"/>
    </source>
</evidence>
<dbReference type="CDD" id="cd16594">
    <property type="entry name" value="RING-HC_TRIM7-like_C-IV"/>
    <property type="match status" value="1"/>
</dbReference>
<keyword evidence="4 6" id="KW-0175">Coiled coil</keyword>
<dbReference type="SMART" id="SM00502">
    <property type="entry name" value="BBC"/>
    <property type="match status" value="1"/>
</dbReference>
<dbReference type="STRING" id="137246.A0A401RLF1"/>
<feature type="coiled-coil region" evidence="6">
    <location>
        <begin position="184"/>
        <end position="243"/>
    </location>
</feature>
<keyword evidence="3" id="KW-0862">Zinc</keyword>
<dbReference type="InterPro" id="IPR003649">
    <property type="entry name" value="Bbox_C"/>
</dbReference>
<dbReference type="SMART" id="SM00589">
    <property type="entry name" value="PRY"/>
    <property type="match status" value="1"/>
</dbReference>
<dbReference type="CDD" id="cd13733">
    <property type="entry name" value="SPRY_PRY_C-I_1"/>
    <property type="match status" value="1"/>
</dbReference>
<evidence type="ECO:0000256" key="3">
    <source>
        <dbReference type="ARBA" id="ARBA00022833"/>
    </source>
</evidence>
<dbReference type="PRINTS" id="PR01407">
    <property type="entry name" value="BUTYPHLNCDUF"/>
</dbReference>
<evidence type="ECO:0000259" key="7">
    <source>
        <dbReference type="PROSITE" id="PS50089"/>
    </source>
</evidence>
<feature type="domain" description="B box-type" evidence="8">
    <location>
        <begin position="88"/>
        <end position="129"/>
    </location>
</feature>
<dbReference type="Pfam" id="PF00622">
    <property type="entry name" value="SPRY"/>
    <property type="match status" value="1"/>
</dbReference>
<evidence type="ECO:0000256" key="5">
    <source>
        <dbReference type="PROSITE-ProRule" id="PRU00024"/>
    </source>
</evidence>